<dbReference type="GO" id="GO:0007018">
    <property type="term" value="P:microtubule-based movement"/>
    <property type="evidence" value="ECO:0007669"/>
    <property type="project" value="InterPro"/>
</dbReference>
<dbReference type="Gene3D" id="3.40.850.10">
    <property type="entry name" value="Kinesin motor domain"/>
    <property type="match status" value="1"/>
</dbReference>
<keyword evidence="5" id="KW-0505">Motor protein</keyword>
<feature type="compositionally biased region" description="Basic residues" evidence="6">
    <location>
        <begin position="486"/>
        <end position="498"/>
    </location>
</feature>
<dbReference type="SUPFAM" id="SSF52540">
    <property type="entry name" value="P-loop containing nucleoside triphosphate hydrolases"/>
    <property type="match status" value="1"/>
</dbReference>
<accession>A0A9P0DK76</accession>
<evidence type="ECO:0000313" key="8">
    <source>
        <dbReference type="EMBL" id="CAH1124467.1"/>
    </source>
</evidence>
<dbReference type="PANTHER" id="PTHR24115">
    <property type="entry name" value="KINESIN-RELATED"/>
    <property type="match status" value="1"/>
</dbReference>
<evidence type="ECO:0000256" key="4">
    <source>
        <dbReference type="ARBA" id="ARBA00023212"/>
    </source>
</evidence>
<dbReference type="OrthoDB" id="3176171at2759"/>
<dbReference type="InterPro" id="IPR027417">
    <property type="entry name" value="P-loop_NTPase"/>
</dbReference>
<dbReference type="SMART" id="SM00129">
    <property type="entry name" value="KISc"/>
    <property type="match status" value="1"/>
</dbReference>
<evidence type="ECO:0000256" key="2">
    <source>
        <dbReference type="ARBA" id="ARBA00022741"/>
    </source>
</evidence>
<keyword evidence="4" id="KW-0963">Cytoplasm</keyword>
<dbReference type="PROSITE" id="PS50067">
    <property type="entry name" value="KINESIN_MOTOR_2"/>
    <property type="match status" value="1"/>
</dbReference>
<dbReference type="Pfam" id="PF00225">
    <property type="entry name" value="Kinesin"/>
    <property type="match status" value="1"/>
</dbReference>
<evidence type="ECO:0000313" key="9">
    <source>
        <dbReference type="Proteomes" id="UP001152799"/>
    </source>
</evidence>
<dbReference type="GO" id="GO:0005871">
    <property type="term" value="C:kinesin complex"/>
    <property type="evidence" value="ECO:0007669"/>
    <property type="project" value="TreeGrafter"/>
</dbReference>
<evidence type="ECO:0000256" key="5">
    <source>
        <dbReference type="PROSITE-ProRule" id="PRU00283"/>
    </source>
</evidence>
<evidence type="ECO:0000256" key="1">
    <source>
        <dbReference type="ARBA" id="ARBA00004245"/>
    </source>
</evidence>
<keyword evidence="2 5" id="KW-0547">Nucleotide-binding</keyword>
<dbReference type="Proteomes" id="UP001152799">
    <property type="component" value="Chromosome 12"/>
</dbReference>
<feature type="binding site" evidence="5">
    <location>
        <begin position="91"/>
        <end position="98"/>
    </location>
    <ligand>
        <name>ATP</name>
        <dbReference type="ChEBI" id="CHEBI:30616"/>
    </ligand>
</feature>
<dbReference type="GO" id="GO:0008017">
    <property type="term" value="F:microtubule binding"/>
    <property type="evidence" value="ECO:0007669"/>
    <property type="project" value="InterPro"/>
</dbReference>
<dbReference type="GO" id="GO:0003777">
    <property type="term" value="F:microtubule motor activity"/>
    <property type="evidence" value="ECO:0007669"/>
    <property type="project" value="InterPro"/>
</dbReference>
<dbReference type="GO" id="GO:0005874">
    <property type="term" value="C:microtubule"/>
    <property type="evidence" value="ECO:0007669"/>
    <property type="project" value="TreeGrafter"/>
</dbReference>
<evidence type="ECO:0000256" key="3">
    <source>
        <dbReference type="ARBA" id="ARBA00022840"/>
    </source>
</evidence>
<keyword evidence="9" id="KW-1185">Reference proteome</keyword>
<dbReference type="AlphaFoldDB" id="A0A9P0DK76"/>
<protein>
    <recommendedName>
        <fullName evidence="7">Kinesin motor domain-containing protein</fullName>
    </recommendedName>
</protein>
<organism evidence="8 9">
    <name type="scientific">Ceutorhynchus assimilis</name>
    <name type="common">cabbage seed weevil</name>
    <dbReference type="NCBI Taxonomy" id="467358"/>
    <lineage>
        <taxon>Eukaryota</taxon>
        <taxon>Metazoa</taxon>
        <taxon>Ecdysozoa</taxon>
        <taxon>Arthropoda</taxon>
        <taxon>Hexapoda</taxon>
        <taxon>Insecta</taxon>
        <taxon>Pterygota</taxon>
        <taxon>Neoptera</taxon>
        <taxon>Endopterygota</taxon>
        <taxon>Coleoptera</taxon>
        <taxon>Polyphaga</taxon>
        <taxon>Cucujiformia</taxon>
        <taxon>Curculionidae</taxon>
        <taxon>Ceutorhynchinae</taxon>
        <taxon>Ceutorhynchus</taxon>
    </lineage>
</organism>
<feature type="compositionally biased region" description="Basic residues" evidence="6">
    <location>
        <begin position="532"/>
        <end position="543"/>
    </location>
</feature>
<name>A0A9P0DK76_9CUCU</name>
<feature type="domain" description="Kinesin motor" evidence="7">
    <location>
        <begin position="4"/>
        <end position="326"/>
    </location>
</feature>
<dbReference type="GO" id="GO:0016887">
    <property type="term" value="F:ATP hydrolysis activity"/>
    <property type="evidence" value="ECO:0007669"/>
    <property type="project" value="TreeGrafter"/>
</dbReference>
<dbReference type="EMBL" id="OU892288">
    <property type="protein sequence ID" value="CAH1124467.1"/>
    <property type="molecule type" value="Genomic_DNA"/>
</dbReference>
<reference evidence="8" key="1">
    <citation type="submission" date="2022-01" db="EMBL/GenBank/DDBJ databases">
        <authorList>
            <person name="King R."/>
        </authorList>
    </citation>
    <scope>NUCLEOTIDE SEQUENCE</scope>
</reference>
<feature type="compositionally biased region" description="Basic and acidic residues" evidence="6">
    <location>
        <begin position="516"/>
        <end position="531"/>
    </location>
</feature>
<evidence type="ECO:0000259" key="7">
    <source>
        <dbReference type="PROSITE" id="PS50067"/>
    </source>
</evidence>
<proteinExistence type="inferred from homology"/>
<dbReference type="InterPro" id="IPR027640">
    <property type="entry name" value="Kinesin-like_fam"/>
</dbReference>
<dbReference type="InterPro" id="IPR036961">
    <property type="entry name" value="Kinesin_motor_dom_sf"/>
</dbReference>
<evidence type="ECO:0000256" key="6">
    <source>
        <dbReference type="SAM" id="MobiDB-lite"/>
    </source>
</evidence>
<comment type="subcellular location">
    <subcellularLocation>
        <location evidence="1">Cytoplasm</location>
        <location evidence="1">Cytoskeleton</location>
    </subcellularLocation>
</comment>
<feature type="region of interest" description="Disordered" evidence="6">
    <location>
        <begin position="479"/>
        <end position="561"/>
    </location>
</feature>
<dbReference type="InterPro" id="IPR001752">
    <property type="entry name" value="Kinesin_motor_dom"/>
</dbReference>
<gene>
    <name evidence="8" type="ORF">CEUTPL_LOCUS3414</name>
</gene>
<dbReference type="PRINTS" id="PR00380">
    <property type="entry name" value="KINESINHEAVY"/>
</dbReference>
<dbReference type="GO" id="GO:0005524">
    <property type="term" value="F:ATP binding"/>
    <property type="evidence" value="ECO:0007669"/>
    <property type="project" value="UniProtKB-UniRule"/>
</dbReference>
<keyword evidence="4" id="KW-0206">Cytoskeleton</keyword>
<keyword evidence="3 5" id="KW-0067">ATP-binding</keyword>
<sequence>MSLKKRIFFKICPTETVDVENIKLDLKNNIIYVRPPEDNNREFGRERVNYWVFPNDGIFKNISQESVYHTVKDGVLENVLSGNNALIMVFGQKGSGKTFTTTGLNLTEKDFGILPRITEDLLKMIDIKPPESIKILMYVSYVEFHNDYAIDLLKDRPNKMNIHIRDQIRKIPITSMFDALKCIFIAEARKSCIKRNGKYYSNSASTVATFQIIQQNMNWTDLPKTSSRLHVVDLVGTDCTDNDKNPKERGLANLIKSKLEMFLLLLSNDQEKKAKLNKRMTAFIHYLADDISNQTCLRFLGNIKGRKEDLPIVLSLLRFGNIFQGLKPKKQAIEFDMTQKAKEACLQNEIMAIEKEKYLNSIVGRKKLDYQTDLQGMKHLNDLVDQYLECTIEEMPLMSFSNIKTVLNRLKDIYKDYVKEFDKMKAAEMARKRSDTSLKKGILSKKNIVEEIKTKGSIQEKEQRHLSIVSGCSIRIVPMSNSLKREKMKKPAKSHVKRSKDSSSKKKSNASSAGKIKKEEKVRQDKIDKKDKKYKMDKKNKKGKKDEKGKRSRKDKKLVYKASKEKTTLSRLWTSLPDDEQEIWNKFSLSPFCKDGIINLYQLNEMDVKTSLHDYFKAEQMRMEQTVEKSCDANEFDKQGNSTSPIIKPLNGDNFDEAQETVLMLRERSLTAYAVLKIYLRNRDDIAKTIQTKFDNFCFENYRARSPDVKAVEDRLAEFTVDINEEQAYLECNGLVEVPEATETTIMIRNLQRLMRYERAKRRKLLAEMDREWKQF</sequence>
<comment type="similarity">
    <text evidence="5">Belongs to the TRAFAC class myosin-kinesin ATPase superfamily. Kinesin family.</text>
</comment>